<dbReference type="InterPro" id="IPR050738">
    <property type="entry name" value="Sulfatase"/>
</dbReference>
<name>A0A7L8AHU8_9FLAO</name>
<evidence type="ECO:0000259" key="6">
    <source>
        <dbReference type="Pfam" id="PF00884"/>
    </source>
</evidence>
<feature type="signal peptide" evidence="5">
    <location>
        <begin position="1"/>
        <end position="19"/>
    </location>
</feature>
<protein>
    <submittedName>
        <fullName evidence="7">Sulfatase-like hydrolase/transferase</fullName>
    </submittedName>
</protein>
<keyword evidence="5" id="KW-0732">Signal</keyword>
<keyword evidence="8" id="KW-1185">Reference proteome</keyword>
<evidence type="ECO:0000256" key="4">
    <source>
        <dbReference type="ARBA" id="ARBA00022837"/>
    </source>
</evidence>
<comment type="similarity">
    <text evidence="1">Belongs to the sulfatase family.</text>
</comment>
<dbReference type="InterPro" id="IPR017850">
    <property type="entry name" value="Alkaline_phosphatase_core_sf"/>
</dbReference>
<dbReference type="EMBL" id="CP061813">
    <property type="protein sequence ID" value="QOD61576.1"/>
    <property type="molecule type" value="Genomic_DNA"/>
</dbReference>
<feature type="chain" id="PRO_5032668863" evidence="5">
    <location>
        <begin position="20"/>
        <end position="435"/>
    </location>
</feature>
<dbReference type="Gene3D" id="3.40.720.10">
    <property type="entry name" value="Alkaline Phosphatase, subunit A"/>
    <property type="match status" value="2"/>
</dbReference>
<dbReference type="SUPFAM" id="SSF53649">
    <property type="entry name" value="Alkaline phosphatase-like"/>
    <property type="match status" value="1"/>
</dbReference>
<gene>
    <name evidence="7" type="ORF">H9I45_03760</name>
</gene>
<dbReference type="Pfam" id="PF00884">
    <property type="entry name" value="Sulfatase"/>
    <property type="match status" value="1"/>
</dbReference>
<proteinExistence type="inferred from homology"/>
<sequence length="435" mass="47756">MKISSFVVLCILILLFNCSKSPSIETETEEEIEEPTTPTKPNILFVIADDVSKDAIPNYAEGNSKANMPILQGLMNTGITFDNVWAYSVCSPTRASIITGKYGIKSGVIEVGDQINTSETSLQKYISDNTNNAYSTAIIGKWHLSDDSNDALTMGVDYFAGILSGGVKDYYNWDLIENGTSSKNTEYATTKLTDLAINWTQNQTKPWFLWMSYNAPHTPFHLAPTNLHSQGNLPTDTASIDANPLPYYVSALEAMDAEMGRFINSLSNAEKANTIIIFIGDNGTPAKVAQSPYNRRTVKGSLYQGGINVPMVVSGKGVSRMSVREDALITSTDLYTTIGNIAGVSTTEIYNSISFSKLFMDENTTQRNFAYSEKEDAYTVRNATYKYIKFTNGTEELYKLSTDAYEGTNLIGTTLSIEATEAKNALIAEGNIIRN</sequence>
<dbReference type="GO" id="GO:0046872">
    <property type="term" value="F:metal ion binding"/>
    <property type="evidence" value="ECO:0007669"/>
    <property type="project" value="UniProtKB-KW"/>
</dbReference>
<dbReference type="GO" id="GO:0004065">
    <property type="term" value="F:arylsulfatase activity"/>
    <property type="evidence" value="ECO:0007669"/>
    <property type="project" value="TreeGrafter"/>
</dbReference>
<dbReference type="InterPro" id="IPR024607">
    <property type="entry name" value="Sulfatase_CS"/>
</dbReference>
<reference evidence="7 8" key="1">
    <citation type="journal article" date="2016" name="Int. J. Syst. Evol. Microbiol.">
        <title>Polaribacter haliotis sp. nov., isolated from the gut of abalone Haliotis discus hannai.</title>
        <authorList>
            <person name="Kim Y.O."/>
            <person name="Park I.S."/>
            <person name="Park S."/>
            <person name="Nam B.H."/>
            <person name="Park J.M."/>
            <person name="Kim D.G."/>
            <person name="Yoon J.H."/>
        </authorList>
    </citation>
    <scope>NUCLEOTIDE SEQUENCE [LARGE SCALE GENOMIC DNA]</scope>
    <source>
        <strain evidence="7 8">KCTC 52418</strain>
    </source>
</reference>
<accession>A0A7L8AHU8</accession>
<keyword evidence="2" id="KW-0479">Metal-binding</keyword>
<feature type="domain" description="Sulfatase N-terminal" evidence="6">
    <location>
        <begin position="41"/>
        <end position="344"/>
    </location>
</feature>
<dbReference type="PROSITE" id="PS00523">
    <property type="entry name" value="SULFATASE_1"/>
    <property type="match status" value="1"/>
</dbReference>
<evidence type="ECO:0000256" key="3">
    <source>
        <dbReference type="ARBA" id="ARBA00022801"/>
    </source>
</evidence>
<keyword evidence="4" id="KW-0106">Calcium</keyword>
<evidence type="ECO:0000256" key="1">
    <source>
        <dbReference type="ARBA" id="ARBA00008779"/>
    </source>
</evidence>
<dbReference type="GO" id="GO:0016740">
    <property type="term" value="F:transferase activity"/>
    <property type="evidence" value="ECO:0007669"/>
    <property type="project" value="UniProtKB-KW"/>
</dbReference>
<evidence type="ECO:0000256" key="5">
    <source>
        <dbReference type="SAM" id="SignalP"/>
    </source>
</evidence>
<evidence type="ECO:0000313" key="7">
    <source>
        <dbReference type="EMBL" id="QOD61576.1"/>
    </source>
</evidence>
<evidence type="ECO:0000256" key="2">
    <source>
        <dbReference type="ARBA" id="ARBA00022723"/>
    </source>
</evidence>
<dbReference type="PANTHER" id="PTHR42693:SF33">
    <property type="entry name" value="ARYLSULFATASE"/>
    <property type="match status" value="1"/>
</dbReference>
<dbReference type="AlphaFoldDB" id="A0A7L8AHU8"/>
<dbReference type="PANTHER" id="PTHR42693">
    <property type="entry name" value="ARYLSULFATASE FAMILY MEMBER"/>
    <property type="match status" value="1"/>
</dbReference>
<keyword evidence="3 7" id="KW-0378">Hydrolase</keyword>
<dbReference type="InterPro" id="IPR000917">
    <property type="entry name" value="Sulfatase_N"/>
</dbReference>
<dbReference type="Proteomes" id="UP000516764">
    <property type="component" value="Chromosome"/>
</dbReference>
<dbReference type="KEGG" id="phal:H9I45_03760"/>
<dbReference type="RefSeq" id="WP_088355103.1">
    <property type="nucleotide sequence ID" value="NZ_CP061813.1"/>
</dbReference>
<keyword evidence="7" id="KW-0808">Transferase</keyword>
<dbReference type="OrthoDB" id="975025at2"/>
<organism evidence="7 8">
    <name type="scientific">Polaribacter haliotis</name>
    <dbReference type="NCBI Taxonomy" id="1888915"/>
    <lineage>
        <taxon>Bacteria</taxon>
        <taxon>Pseudomonadati</taxon>
        <taxon>Bacteroidota</taxon>
        <taxon>Flavobacteriia</taxon>
        <taxon>Flavobacteriales</taxon>
        <taxon>Flavobacteriaceae</taxon>
    </lineage>
</organism>
<evidence type="ECO:0000313" key="8">
    <source>
        <dbReference type="Proteomes" id="UP000516764"/>
    </source>
</evidence>